<dbReference type="Proteomes" id="UP000799536">
    <property type="component" value="Unassembled WGS sequence"/>
</dbReference>
<dbReference type="AlphaFoldDB" id="A0A9P4JD05"/>
<gene>
    <name evidence="1" type="ORF">GQ43DRAFT_233549</name>
</gene>
<organism evidence="1 2">
    <name type="scientific">Delitschia confertaspora ATCC 74209</name>
    <dbReference type="NCBI Taxonomy" id="1513339"/>
    <lineage>
        <taxon>Eukaryota</taxon>
        <taxon>Fungi</taxon>
        <taxon>Dikarya</taxon>
        <taxon>Ascomycota</taxon>
        <taxon>Pezizomycotina</taxon>
        <taxon>Dothideomycetes</taxon>
        <taxon>Pleosporomycetidae</taxon>
        <taxon>Pleosporales</taxon>
        <taxon>Delitschiaceae</taxon>
        <taxon>Delitschia</taxon>
    </lineage>
</organism>
<proteinExistence type="predicted"/>
<evidence type="ECO:0000313" key="2">
    <source>
        <dbReference type="Proteomes" id="UP000799536"/>
    </source>
</evidence>
<accession>A0A9P4JD05</accession>
<reference evidence="1" key="1">
    <citation type="journal article" date="2020" name="Stud. Mycol.">
        <title>101 Dothideomycetes genomes: a test case for predicting lifestyles and emergence of pathogens.</title>
        <authorList>
            <person name="Haridas S."/>
            <person name="Albert R."/>
            <person name="Binder M."/>
            <person name="Bloem J."/>
            <person name="Labutti K."/>
            <person name="Salamov A."/>
            <person name="Andreopoulos B."/>
            <person name="Baker S."/>
            <person name="Barry K."/>
            <person name="Bills G."/>
            <person name="Bluhm B."/>
            <person name="Cannon C."/>
            <person name="Castanera R."/>
            <person name="Culley D."/>
            <person name="Daum C."/>
            <person name="Ezra D."/>
            <person name="Gonzalez J."/>
            <person name="Henrissat B."/>
            <person name="Kuo A."/>
            <person name="Liang C."/>
            <person name="Lipzen A."/>
            <person name="Lutzoni F."/>
            <person name="Magnuson J."/>
            <person name="Mondo S."/>
            <person name="Nolan M."/>
            <person name="Ohm R."/>
            <person name="Pangilinan J."/>
            <person name="Park H.-J."/>
            <person name="Ramirez L."/>
            <person name="Alfaro M."/>
            <person name="Sun H."/>
            <person name="Tritt A."/>
            <person name="Yoshinaga Y."/>
            <person name="Zwiers L.-H."/>
            <person name="Turgeon B."/>
            <person name="Goodwin S."/>
            <person name="Spatafora J."/>
            <person name="Crous P."/>
            <person name="Grigoriev I."/>
        </authorList>
    </citation>
    <scope>NUCLEOTIDE SEQUENCE</scope>
    <source>
        <strain evidence="1">ATCC 74209</strain>
    </source>
</reference>
<evidence type="ECO:0000313" key="1">
    <source>
        <dbReference type="EMBL" id="KAF2196905.1"/>
    </source>
</evidence>
<protein>
    <submittedName>
        <fullName evidence="1">Uncharacterized protein</fullName>
    </submittedName>
</protein>
<name>A0A9P4JD05_9PLEO</name>
<dbReference type="EMBL" id="ML994306">
    <property type="protein sequence ID" value="KAF2196905.1"/>
    <property type="molecule type" value="Genomic_DNA"/>
</dbReference>
<keyword evidence="2" id="KW-1185">Reference proteome</keyword>
<comment type="caution">
    <text evidence="1">The sequence shown here is derived from an EMBL/GenBank/DDBJ whole genome shotgun (WGS) entry which is preliminary data.</text>
</comment>
<sequence length="133" mass="15333">MLCSTVHLLTKNDARQIIHLVIRTIRYYSDGIAYRFFSRACNLPCRVGGGSRPVYVMVRWCLALLLVTPRLLYVWMQLPYSWHQLCFSYLNFHVYGLSITTLNISSEKSGSSRLEGRILSPSYSFECRVAIDS</sequence>